<dbReference type="SUPFAM" id="SSF144074">
    <property type="entry name" value="E2F-DP heterodimerization region"/>
    <property type="match status" value="1"/>
</dbReference>
<dbReference type="Pfam" id="PF16421">
    <property type="entry name" value="E2F_CC-MB"/>
    <property type="match status" value="1"/>
</dbReference>
<evidence type="ECO:0000256" key="1">
    <source>
        <dbReference type="ARBA" id="ARBA00010940"/>
    </source>
</evidence>
<keyword evidence="3 5" id="KW-0238">DNA-binding</keyword>
<comment type="caution">
    <text evidence="8">The sequence shown here is derived from an EMBL/GenBank/DDBJ whole genome shotgun (WGS) entry which is preliminary data.</text>
</comment>
<protein>
    <recommendedName>
        <fullName evidence="7">E2F/DP family winged-helix DNA-binding domain-containing protein</fullName>
    </recommendedName>
</protein>
<feature type="region of interest" description="Disordered" evidence="6">
    <location>
        <begin position="1"/>
        <end position="35"/>
    </location>
</feature>
<gene>
    <name evidence="8" type="ORF">OSTQU699_LOCUS10825</name>
</gene>
<dbReference type="Gene3D" id="1.10.10.10">
    <property type="entry name" value="Winged helix-like DNA-binding domain superfamily/Winged helix DNA-binding domain"/>
    <property type="match status" value="1"/>
</dbReference>
<dbReference type="SMART" id="SM01372">
    <property type="entry name" value="E2F_TDP"/>
    <property type="match status" value="1"/>
</dbReference>
<dbReference type="InterPro" id="IPR036390">
    <property type="entry name" value="WH_DNA-bd_sf"/>
</dbReference>
<dbReference type="GO" id="GO:0090575">
    <property type="term" value="C:RNA polymerase II transcription regulator complex"/>
    <property type="evidence" value="ECO:0007669"/>
    <property type="project" value="TreeGrafter"/>
</dbReference>
<feature type="compositionally biased region" description="Polar residues" evidence="6">
    <location>
        <begin position="11"/>
        <end position="21"/>
    </location>
</feature>
<keyword evidence="2 5" id="KW-0805">Transcription regulation</keyword>
<dbReference type="InterPro" id="IPR015633">
    <property type="entry name" value="E2F"/>
</dbReference>
<evidence type="ECO:0000313" key="8">
    <source>
        <dbReference type="EMBL" id="CAD7705470.1"/>
    </source>
</evidence>
<keyword evidence="4 5" id="KW-0804">Transcription</keyword>
<comment type="subcellular location">
    <subcellularLocation>
        <location evidence="5">Nucleus</location>
    </subcellularLocation>
</comment>
<feature type="compositionally biased region" description="Gly residues" evidence="6">
    <location>
        <begin position="22"/>
        <end position="34"/>
    </location>
</feature>
<dbReference type="PANTHER" id="PTHR12081:SF18">
    <property type="entry name" value="TRANSCRIPTION FACTOR E2F2-RELATED"/>
    <property type="match status" value="1"/>
</dbReference>
<organism evidence="8 9">
    <name type="scientific">Ostreobium quekettii</name>
    <dbReference type="NCBI Taxonomy" id="121088"/>
    <lineage>
        <taxon>Eukaryota</taxon>
        <taxon>Viridiplantae</taxon>
        <taxon>Chlorophyta</taxon>
        <taxon>core chlorophytes</taxon>
        <taxon>Ulvophyceae</taxon>
        <taxon>TCBD clade</taxon>
        <taxon>Bryopsidales</taxon>
        <taxon>Ostreobineae</taxon>
        <taxon>Ostreobiaceae</taxon>
        <taxon>Ostreobium</taxon>
    </lineage>
</organism>
<evidence type="ECO:0000313" key="9">
    <source>
        <dbReference type="Proteomes" id="UP000708148"/>
    </source>
</evidence>
<dbReference type="PANTHER" id="PTHR12081">
    <property type="entry name" value="TRANSCRIPTION FACTOR E2F"/>
    <property type="match status" value="1"/>
</dbReference>
<dbReference type="InterPro" id="IPR037241">
    <property type="entry name" value="E2F-DP_heterodim"/>
</dbReference>
<proteinExistence type="inferred from homology"/>
<dbReference type="InterPro" id="IPR036388">
    <property type="entry name" value="WH-like_DNA-bd_sf"/>
</dbReference>
<comment type="similarity">
    <text evidence="1 5">Belongs to the E2F/DP family.</text>
</comment>
<dbReference type="EMBL" id="CAJHUC010003132">
    <property type="protein sequence ID" value="CAD7705470.1"/>
    <property type="molecule type" value="Genomic_DNA"/>
</dbReference>
<dbReference type="GO" id="GO:0046983">
    <property type="term" value="F:protein dimerization activity"/>
    <property type="evidence" value="ECO:0007669"/>
    <property type="project" value="InterPro"/>
</dbReference>
<feature type="domain" description="E2F/DP family winged-helix DNA-binding" evidence="7">
    <location>
        <begin position="46"/>
        <end position="111"/>
    </location>
</feature>
<evidence type="ECO:0000256" key="5">
    <source>
        <dbReference type="RuleBase" id="RU003796"/>
    </source>
</evidence>
<dbReference type="Pfam" id="PF02319">
    <property type="entry name" value="WHD_E2F_TDP"/>
    <property type="match status" value="1"/>
</dbReference>
<dbReference type="AlphaFoldDB" id="A0A8S1JDX7"/>
<keyword evidence="9" id="KW-1185">Reference proteome</keyword>
<evidence type="ECO:0000256" key="3">
    <source>
        <dbReference type="ARBA" id="ARBA00023125"/>
    </source>
</evidence>
<dbReference type="Proteomes" id="UP000708148">
    <property type="component" value="Unassembled WGS sequence"/>
</dbReference>
<evidence type="ECO:0000259" key="7">
    <source>
        <dbReference type="SMART" id="SM01372"/>
    </source>
</evidence>
<feature type="region of interest" description="Disordered" evidence="6">
    <location>
        <begin position="300"/>
        <end position="320"/>
    </location>
</feature>
<dbReference type="InterPro" id="IPR003316">
    <property type="entry name" value="E2F_WHTH_DNA-bd_dom"/>
</dbReference>
<dbReference type="GO" id="GO:0000981">
    <property type="term" value="F:DNA-binding transcription factor activity, RNA polymerase II-specific"/>
    <property type="evidence" value="ECO:0007669"/>
    <property type="project" value="TreeGrafter"/>
</dbReference>
<dbReference type="CDD" id="cd14660">
    <property type="entry name" value="E2F_DD"/>
    <property type="match status" value="1"/>
</dbReference>
<dbReference type="SUPFAM" id="SSF46785">
    <property type="entry name" value="Winged helix' DNA-binding domain"/>
    <property type="match status" value="1"/>
</dbReference>
<reference evidence="8" key="1">
    <citation type="submission" date="2020-12" db="EMBL/GenBank/DDBJ databases">
        <authorList>
            <person name="Iha C."/>
        </authorList>
    </citation>
    <scope>NUCLEOTIDE SEQUENCE</scope>
</reference>
<dbReference type="InterPro" id="IPR032198">
    <property type="entry name" value="E2F_CC-MB"/>
</dbReference>
<dbReference type="Gene3D" id="6.10.250.540">
    <property type="match status" value="1"/>
</dbReference>
<evidence type="ECO:0000256" key="4">
    <source>
        <dbReference type="ARBA" id="ARBA00023163"/>
    </source>
</evidence>
<evidence type="ECO:0000256" key="2">
    <source>
        <dbReference type="ARBA" id="ARBA00023015"/>
    </source>
</evidence>
<evidence type="ECO:0000256" key="6">
    <source>
        <dbReference type="SAM" id="MobiDB-lite"/>
    </source>
</evidence>
<name>A0A8S1JDX7_9CHLO</name>
<sequence>MGDLVAAAGPSSASQMQLRSNSGGGQGLTNGSCGGHQSSAANGSCRFDSSLNTLTKKFIDLIARAKDGILDLKTAEKELQVKKRRIYDITNVLEGVGLIEKASKNKVQWKGTALPHSEESQNNLAALRHDVNEIRELDKTLDEQIAYMRESLARLTEDPYSQARFYVTEDDIASLPCFGNDSIFAVKAPRGTTLEVPDPTDNSEWPNQPRYRILMQSTSGAIDVYLVRRPDEQQSENRSAENGERVGPSSAKPGDLGNGVATSSHSPLQKLEAVEFESELWYSHYGDISATDLYKEECPTDAMDDEAPRMTENGGEIKQE</sequence>
<dbReference type="OrthoDB" id="1743261at2759"/>
<accession>A0A8S1JDX7</accession>
<feature type="region of interest" description="Disordered" evidence="6">
    <location>
        <begin position="232"/>
        <end position="265"/>
    </location>
</feature>
<keyword evidence="5" id="KW-0539">Nucleus</keyword>
<dbReference type="FunFam" id="1.10.10.10:FF:000008">
    <property type="entry name" value="E2F transcription factor 1"/>
    <property type="match status" value="1"/>
</dbReference>
<dbReference type="GO" id="GO:0000978">
    <property type="term" value="F:RNA polymerase II cis-regulatory region sequence-specific DNA binding"/>
    <property type="evidence" value="ECO:0007669"/>
    <property type="project" value="InterPro"/>
</dbReference>